<dbReference type="Proteomes" id="UP001357452">
    <property type="component" value="Unassembled WGS sequence"/>
</dbReference>
<keyword evidence="6 9" id="KW-0812">Transmembrane</keyword>
<comment type="similarity">
    <text evidence="3">Belongs to the UbiA prenyltransferase family.</text>
</comment>
<comment type="caution">
    <text evidence="10">The sequence shown here is derived from an EMBL/GenBank/DDBJ whole genome shotgun (WGS) entry which is preliminary data.</text>
</comment>
<reference evidence="10 11" key="1">
    <citation type="submission" date="2024-01" db="EMBL/GenBank/DDBJ databases">
        <title>Niabella digestum sp. nov., isolated from waste digestion system.</title>
        <authorList>
            <person name="Zhang L."/>
        </authorList>
    </citation>
    <scope>NUCLEOTIDE SEQUENCE [LARGE SCALE GENOMIC DNA]</scope>
    <source>
        <strain evidence="10 11">A18</strain>
    </source>
</reference>
<evidence type="ECO:0000256" key="9">
    <source>
        <dbReference type="SAM" id="Phobius"/>
    </source>
</evidence>
<keyword evidence="5" id="KW-0808">Transferase</keyword>
<organism evidence="10 11">
    <name type="scientific">Niabella digestorum</name>
    <dbReference type="NCBI Taxonomy" id="3117701"/>
    <lineage>
        <taxon>Bacteria</taxon>
        <taxon>Pseudomonadati</taxon>
        <taxon>Bacteroidota</taxon>
        <taxon>Chitinophagia</taxon>
        <taxon>Chitinophagales</taxon>
        <taxon>Chitinophagaceae</taxon>
        <taxon>Niabella</taxon>
    </lineage>
</organism>
<evidence type="ECO:0000256" key="4">
    <source>
        <dbReference type="ARBA" id="ARBA00022475"/>
    </source>
</evidence>
<comment type="cofactor">
    <cofactor evidence="1">
        <name>Mg(2+)</name>
        <dbReference type="ChEBI" id="CHEBI:18420"/>
    </cofactor>
</comment>
<evidence type="ECO:0000256" key="6">
    <source>
        <dbReference type="ARBA" id="ARBA00022692"/>
    </source>
</evidence>
<feature type="transmembrane region" description="Helical" evidence="9">
    <location>
        <begin position="177"/>
        <end position="199"/>
    </location>
</feature>
<feature type="transmembrane region" description="Helical" evidence="9">
    <location>
        <begin position="278"/>
        <end position="301"/>
    </location>
</feature>
<evidence type="ECO:0000256" key="5">
    <source>
        <dbReference type="ARBA" id="ARBA00022679"/>
    </source>
</evidence>
<keyword evidence="8 9" id="KW-0472">Membrane</keyword>
<dbReference type="InterPro" id="IPR000537">
    <property type="entry name" value="UbiA_prenyltransferase"/>
</dbReference>
<dbReference type="CDD" id="cd13959">
    <property type="entry name" value="PT_UbiA_COQ2"/>
    <property type="match status" value="1"/>
</dbReference>
<proteinExistence type="inferred from homology"/>
<feature type="transmembrane region" description="Helical" evidence="9">
    <location>
        <begin position="248"/>
        <end position="266"/>
    </location>
</feature>
<feature type="transmembrane region" description="Helical" evidence="9">
    <location>
        <begin position="106"/>
        <end position="124"/>
    </location>
</feature>
<evidence type="ECO:0000256" key="1">
    <source>
        <dbReference type="ARBA" id="ARBA00001946"/>
    </source>
</evidence>
<evidence type="ECO:0000256" key="7">
    <source>
        <dbReference type="ARBA" id="ARBA00022989"/>
    </source>
</evidence>
<dbReference type="PANTHER" id="PTHR11048">
    <property type="entry name" value="PRENYLTRANSFERASES"/>
    <property type="match status" value="1"/>
</dbReference>
<sequence>MSTVKKYLSLIKFSHTIFAMPFAMIGFFLGFRIFQAGGIANYSYRETFSSVFREKWLVFLLVIACMVFARSAAMAFNRYLDRHFDAKNPRTAVREIPAGILKADRVLWFTIINALLFIICTYFINPLCFYLSPVALLVILGYSYTKRFTALCHIILGLGLSLAPIGAYLAVTGKFDVLPILFSFAVIFWVSGFDIIYALQDEEFDRDHNLYSIPSQLGKRKALRVSELLHVASTACVVAAGLYGGFGYLYWAGVGVFAGMLLYQHNIVKPDDLRRVNLAFMTANGIASVVFAVLVIADLFLF</sequence>
<accession>A0ABU7RFD9</accession>
<evidence type="ECO:0000313" key="11">
    <source>
        <dbReference type="Proteomes" id="UP001357452"/>
    </source>
</evidence>
<dbReference type="Gene3D" id="1.10.357.140">
    <property type="entry name" value="UbiA prenyltransferase"/>
    <property type="match status" value="1"/>
</dbReference>
<comment type="subcellular location">
    <subcellularLocation>
        <location evidence="2">Membrane</location>
        <topology evidence="2">Multi-pass membrane protein</topology>
    </subcellularLocation>
</comment>
<evidence type="ECO:0000256" key="3">
    <source>
        <dbReference type="ARBA" id="ARBA00005985"/>
    </source>
</evidence>
<keyword evidence="11" id="KW-1185">Reference proteome</keyword>
<feature type="transmembrane region" description="Helical" evidence="9">
    <location>
        <begin position="150"/>
        <end position="171"/>
    </location>
</feature>
<keyword evidence="4" id="KW-1003">Cell membrane</keyword>
<evidence type="ECO:0000313" key="10">
    <source>
        <dbReference type="EMBL" id="MEE6186724.1"/>
    </source>
</evidence>
<keyword evidence="7 9" id="KW-1133">Transmembrane helix</keyword>
<dbReference type="PANTHER" id="PTHR11048:SF28">
    <property type="entry name" value="4-HYDROXYBENZOATE POLYPRENYLTRANSFERASE, MITOCHONDRIAL"/>
    <property type="match status" value="1"/>
</dbReference>
<dbReference type="Pfam" id="PF01040">
    <property type="entry name" value="UbiA"/>
    <property type="match status" value="1"/>
</dbReference>
<evidence type="ECO:0000256" key="2">
    <source>
        <dbReference type="ARBA" id="ARBA00004141"/>
    </source>
</evidence>
<dbReference type="Gene3D" id="1.20.120.1780">
    <property type="entry name" value="UbiA prenyltransferase"/>
    <property type="match status" value="1"/>
</dbReference>
<dbReference type="InterPro" id="IPR044878">
    <property type="entry name" value="UbiA_sf"/>
</dbReference>
<dbReference type="EMBL" id="JAZGLY010000003">
    <property type="protein sequence ID" value="MEE6186724.1"/>
    <property type="molecule type" value="Genomic_DNA"/>
</dbReference>
<dbReference type="InterPro" id="IPR006371">
    <property type="entry name" value="Polyprenyltransferase_UbiA-li"/>
</dbReference>
<dbReference type="RefSeq" id="WP_330974134.1">
    <property type="nucleotide sequence ID" value="NZ_JAZGLY010000003.1"/>
</dbReference>
<evidence type="ECO:0000256" key="8">
    <source>
        <dbReference type="ARBA" id="ARBA00023136"/>
    </source>
</evidence>
<dbReference type="InterPro" id="IPR039653">
    <property type="entry name" value="Prenyltransferase"/>
</dbReference>
<gene>
    <name evidence="10" type="ORF">V2H41_05495</name>
</gene>
<protein>
    <submittedName>
        <fullName evidence="10">UbiA-like polyprenyltransferase</fullName>
    </submittedName>
</protein>
<name>A0ABU7RFD9_9BACT</name>
<feature type="transmembrane region" description="Helical" evidence="9">
    <location>
        <begin position="21"/>
        <end position="44"/>
    </location>
</feature>
<feature type="transmembrane region" description="Helical" evidence="9">
    <location>
        <begin position="56"/>
        <end position="80"/>
    </location>
</feature>
<dbReference type="NCBIfam" id="TIGR01475">
    <property type="entry name" value="ubiA_other"/>
    <property type="match status" value="1"/>
</dbReference>